<dbReference type="SMART" id="SM00382">
    <property type="entry name" value="AAA"/>
    <property type="match status" value="1"/>
</dbReference>
<evidence type="ECO:0000313" key="6">
    <source>
        <dbReference type="EMBL" id="OMD45397.1"/>
    </source>
</evidence>
<dbReference type="PANTHER" id="PTHR43335:SF8">
    <property type="entry name" value="ABC TRANSPORTER, ATP-BINDING PROTEIN"/>
    <property type="match status" value="1"/>
</dbReference>
<dbReference type="InterPro" id="IPR017871">
    <property type="entry name" value="ABC_transporter-like_CS"/>
</dbReference>
<dbReference type="Gene3D" id="3.40.50.300">
    <property type="entry name" value="P-loop containing nucleotide triphosphate hydrolases"/>
    <property type="match status" value="1"/>
</dbReference>
<sequence>MMHCILEIEGLSKTYRESHALQNIHLNIAAGDICAVIGKNGAGKTTLFKCITEQVFPTAGKITLYGKSEAAEVRQERRKIGALIEEPAFFPDFTARQNLEYYRQQRGIAGKTSIDQALKGVKLLTTGKKKFKAFSLGMKQRLGLALALMTHPTFLLLDEPTNGLDPEGKAEIRQLIQTLNEEKKVTILISSHVLSELQSVATRYVFMDQGRIVEQLTAEELLNKTRKTVELVVNDSGKAAPILEKHFPDIPYRILPDHHIQLFGGMDKTDQINRVLYSQGIGVFSINVTGGDLEEYYLSLLGGERDA</sequence>
<evidence type="ECO:0000259" key="5">
    <source>
        <dbReference type="PROSITE" id="PS50893"/>
    </source>
</evidence>
<name>A0ABX3H4P8_PAEBO</name>
<evidence type="ECO:0000256" key="1">
    <source>
        <dbReference type="ARBA" id="ARBA00005417"/>
    </source>
</evidence>
<comment type="caution">
    <text evidence="6">The sequence shown here is derived from an EMBL/GenBank/DDBJ whole genome shotgun (WGS) entry which is preliminary data.</text>
</comment>
<keyword evidence="7" id="KW-1185">Reference proteome</keyword>
<keyword evidence="3" id="KW-0547">Nucleotide-binding</keyword>
<proteinExistence type="inferred from homology"/>
<dbReference type="Proteomes" id="UP000187412">
    <property type="component" value="Unassembled WGS sequence"/>
</dbReference>
<evidence type="ECO:0000256" key="3">
    <source>
        <dbReference type="ARBA" id="ARBA00022741"/>
    </source>
</evidence>
<reference evidence="6 7" key="1">
    <citation type="submission" date="2016-10" db="EMBL/GenBank/DDBJ databases">
        <title>Paenibacillus species isolates.</title>
        <authorList>
            <person name="Beno S.M."/>
        </authorList>
    </citation>
    <scope>NUCLEOTIDE SEQUENCE [LARGE SCALE GENOMIC DNA]</scope>
    <source>
        <strain evidence="6 7">FSL H7-0744</strain>
    </source>
</reference>
<dbReference type="InterPro" id="IPR027417">
    <property type="entry name" value="P-loop_NTPase"/>
</dbReference>
<protein>
    <recommendedName>
        <fullName evidence="5">ABC transporter domain-containing protein</fullName>
    </recommendedName>
</protein>
<accession>A0ABX3H4P8</accession>
<organism evidence="6 7">
    <name type="scientific">Paenibacillus borealis</name>
    <dbReference type="NCBI Taxonomy" id="160799"/>
    <lineage>
        <taxon>Bacteria</taxon>
        <taxon>Bacillati</taxon>
        <taxon>Bacillota</taxon>
        <taxon>Bacilli</taxon>
        <taxon>Bacillales</taxon>
        <taxon>Paenibacillaceae</taxon>
        <taxon>Paenibacillus</taxon>
    </lineage>
</organism>
<dbReference type="PROSITE" id="PS00211">
    <property type="entry name" value="ABC_TRANSPORTER_1"/>
    <property type="match status" value="1"/>
</dbReference>
<evidence type="ECO:0000256" key="4">
    <source>
        <dbReference type="ARBA" id="ARBA00022840"/>
    </source>
</evidence>
<dbReference type="InterPro" id="IPR003593">
    <property type="entry name" value="AAA+_ATPase"/>
</dbReference>
<dbReference type="EMBL" id="MPTB01000026">
    <property type="protein sequence ID" value="OMD45397.1"/>
    <property type="molecule type" value="Genomic_DNA"/>
</dbReference>
<dbReference type="PROSITE" id="PS50893">
    <property type="entry name" value="ABC_TRANSPORTER_2"/>
    <property type="match status" value="1"/>
</dbReference>
<keyword evidence="4" id="KW-0067">ATP-binding</keyword>
<keyword evidence="2" id="KW-0813">Transport</keyword>
<gene>
    <name evidence="6" type="ORF">BSK56_19955</name>
</gene>
<dbReference type="RefSeq" id="WP_076112456.1">
    <property type="nucleotide sequence ID" value="NZ_MPTB01000026.1"/>
</dbReference>
<evidence type="ECO:0000256" key="2">
    <source>
        <dbReference type="ARBA" id="ARBA00022448"/>
    </source>
</evidence>
<dbReference type="PANTHER" id="PTHR43335">
    <property type="entry name" value="ABC TRANSPORTER, ATP-BINDING PROTEIN"/>
    <property type="match status" value="1"/>
</dbReference>
<dbReference type="Pfam" id="PF00005">
    <property type="entry name" value="ABC_tran"/>
    <property type="match status" value="1"/>
</dbReference>
<dbReference type="InterPro" id="IPR003439">
    <property type="entry name" value="ABC_transporter-like_ATP-bd"/>
</dbReference>
<comment type="similarity">
    <text evidence="1">Belongs to the ABC transporter superfamily.</text>
</comment>
<evidence type="ECO:0000313" key="7">
    <source>
        <dbReference type="Proteomes" id="UP000187412"/>
    </source>
</evidence>
<feature type="domain" description="ABC transporter" evidence="5">
    <location>
        <begin position="6"/>
        <end position="234"/>
    </location>
</feature>
<dbReference type="SUPFAM" id="SSF52540">
    <property type="entry name" value="P-loop containing nucleoside triphosphate hydrolases"/>
    <property type="match status" value="1"/>
</dbReference>